<reference evidence="1 2" key="1">
    <citation type="journal article" date="2022" name="New Phytol.">
        <title>Ecological generalism drives hyperdiversity of secondary metabolite gene clusters in xylarialean endophytes.</title>
        <authorList>
            <person name="Franco M.E.E."/>
            <person name="Wisecaver J.H."/>
            <person name="Arnold A.E."/>
            <person name="Ju Y.M."/>
            <person name="Slot J.C."/>
            <person name="Ahrendt S."/>
            <person name="Moore L.P."/>
            <person name="Eastman K.E."/>
            <person name="Scott K."/>
            <person name="Konkel Z."/>
            <person name="Mondo S.J."/>
            <person name="Kuo A."/>
            <person name="Hayes R.D."/>
            <person name="Haridas S."/>
            <person name="Andreopoulos B."/>
            <person name="Riley R."/>
            <person name="LaButti K."/>
            <person name="Pangilinan J."/>
            <person name="Lipzen A."/>
            <person name="Amirebrahimi M."/>
            <person name="Yan J."/>
            <person name="Adam C."/>
            <person name="Keymanesh K."/>
            <person name="Ng V."/>
            <person name="Louie K."/>
            <person name="Northen T."/>
            <person name="Drula E."/>
            <person name="Henrissat B."/>
            <person name="Hsieh H.M."/>
            <person name="Youens-Clark K."/>
            <person name="Lutzoni F."/>
            <person name="Miadlikowska J."/>
            <person name="Eastwood D.C."/>
            <person name="Hamelin R.C."/>
            <person name="Grigoriev I.V."/>
            <person name="U'Ren J.M."/>
        </authorList>
    </citation>
    <scope>NUCLEOTIDE SEQUENCE [LARGE SCALE GENOMIC DNA]</scope>
    <source>
        <strain evidence="1 2">CBS 119005</strain>
    </source>
</reference>
<comment type="caution">
    <text evidence="1">The sequence shown here is derived from an EMBL/GenBank/DDBJ whole genome shotgun (WGS) entry which is preliminary data.</text>
</comment>
<dbReference type="EMBL" id="MU393636">
    <property type="protein sequence ID" value="KAI4859395.1"/>
    <property type="molecule type" value="Genomic_DNA"/>
</dbReference>
<keyword evidence="2" id="KW-1185">Reference proteome</keyword>
<name>A0ACB9YK40_9PEZI</name>
<organism evidence="1 2">
    <name type="scientific">Hypoxylon rubiginosum</name>
    <dbReference type="NCBI Taxonomy" id="110542"/>
    <lineage>
        <taxon>Eukaryota</taxon>
        <taxon>Fungi</taxon>
        <taxon>Dikarya</taxon>
        <taxon>Ascomycota</taxon>
        <taxon>Pezizomycotina</taxon>
        <taxon>Sordariomycetes</taxon>
        <taxon>Xylariomycetidae</taxon>
        <taxon>Xylariales</taxon>
        <taxon>Hypoxylaceae</taxon>
        <taxon>Hypoxylon</taxon>
    </lineage>
</organism>
<proteinExistence type="predicted"/>
<sequence>MGITLRTLLTVAVSATLGLAYPAEPPAPTPAAVPCTTGSPVVTAGYTINYAPAVPTIAFQQGYQPEPAWSEGHVVGTYTFGVPQPLESGFAYAQFKCQYYCNNMPSAGSFFVNYAPAQSGLGSLCSCFDELLEPEGFISMNQTLVGAWNHICAA</sequence>
<protein>
    <submittedName>
        <fullName evidence="1">Uncharacterized protein</fullName>
    </submittedName>
</protein>
<gene>
    <name evidence="1" type="ORF">F4820DRAFT_453911</name>
</gene>
<evidence type="ECO:0000313" key="1">
    <source>
        <dbReference type="EMBL" id="KAI4859395.1"/>
    </source>
</evidence>
<evidence type="ECO:0000313" key="2">
    <source>
        <dbReference type="Proteomes" id="UP001497700"/>
    </source>
</evidence>
<accession>A0ACB9YK40</accession>
<dbReference type="Proteomes" id="UP001497700">
    <property type="component" value="Unassembled WGS sequence"/>
</dbReference>